<keyword evidence="11" id="KW-0443">Lipid metabolism</keyword>
<feature type="transmembrane region" description="Helical" evidence="14">
    <location>
        <begin position="108"/>
        <end position="129"/>
    </location>
</feature>
<dbReference type="Proteomes" id="UP000776651">
    <property type="component" value="Unassembled WGS sequence"/>
</dbReference>
<evidence type="ECO:0000256" key="12">
    <source>
        <dbReference type="ARBA" id="ARBA00023136"/>
    </source>
</evidence>
<keyword evidence="10" id="KW-0560">Oxidoreductase</keyword>
<feature type="transmembrane region" description="Helical" evidence="14">
    <location>
        <begin position="135"/>
        <end position="154"/>
    </location>
</feature>
<evidence type="ECO:0000256" key="8">
    <source>
        <dbReference type="ARBA" id="ARBA00022833"/>
    </source>
</evidence>
<evidence type="ECO:0000313" key="17">
    <source>
        <dbReference type="Proteomes" id="UP000776651"/>
    </source>
</evidence>
<organism evidence="16 17">
    <name type="scientific">Qipengyuania pacifica</name>
    <dbReference type="NCBI Taxonomy" id="2860199"/>
    <lineage>
        <taxon>Bacteria</taxon>
        <taxon>Pseudomonadati</taxon>
        <taxon>Pseudomonadota</taxon>
        <taxon>Alphaproteobacteria</taxon>
        <taxon>Sphingomonadales</taxon>
        <taxon>Erythrobacteraceae</taxon>
        <taxon>Qipengyuania</taxon>
    </lineage>
</organism>
<keyword evidence="17" id="KW-1185">Reference proteome</keyword>
<evidence type="ECO:0000256" key="4">
    <source>
        <dbReference type="ARBA" id="ARBA00022692"/>
    </source>
</evidence>
<evidence type="ECO:0000256" key="6">
    <source>
        <dbReference type="ARBA" id="ARBA00022824"/>
    </source>
</evidence>
<evidence type="ECO:0000256" key="1">
    <source>
        <dbReference type="ARBA" id="ARBA00001947"/>
    </source>
</evidence>
<dbReference type="PANTHER" id="PTHR12863:SF1">
    <property type="entry name" value="FATTY ACID 2-HYDROXYLASE"/>
    <property type="match status" value="1"/>
</dbReference>
<keyword evidence="8" id="KW-0862">Zinc</keyword>
<sequence length="218" mass="24563">MKGPTTKEKRLVLFENPFLEMLTLASIWLFAAVWIVVLPLIAFVGWGTVSVSTAVGLSLGGLLVWSLFEYIAHRHLFHWEPQWLPARQLVFAIHGNHHAQPTDHLRNLMPPIVSLPVAGVIWALSYALAGNAGTWFVFGFLVGYVLYDLTHYACHQWSMRGRIGKVIKKHHMRHHFMGEDGNFGVTTPLWDHVLDTRISSAGRVSAKAMRELPVHSAE</sequence>
<evidence type="ECO:0000256" key="14">
    <source>
        <dbReference type="SAM" id="Phobius"/>
    </source>
</evidence>
<keyword evidence="6" id="KW-0256">Endoplasmic reticulum</keyword>
<keyword evidence="12 14" id="KW-0472">Membrane</keyword>
<evidence type="ECO:0000256" key="13">
    <source>
        <dbReference type="ARBA" id="ARBA00023160"/>
    </source>
</evidence>
<dbReference type="RefSeq" id="WP_221597303.1">
    <property type="nucleotide sequence ID" value="NZ_JAIGNQ010000001.1"/>
</dbReference>
<evidence type="ECO:0000256" key="3">
    <source>
        <dbReference type="ARBA" id="ARBA00022516"/>
    </source>
</evidence>
<dbReference type="PANTHER" id="PTHR12863">
    <property type="entry name" value="FATTY ACID HYDROXYLASE"/>
    <property type="match status" value="1"/>
</dbReference>
<proteinExistence type="predicted"/>
<comment type="subcellular location">
    <subcellularLocation>
        <location evidence="2">Endoplasmic reticulum membrane</location>
        <topology evidence="2">Multi-pass membrane protein</topology>
    </subcellularLocation>
</comment>
<keyword evidence="5" id="KW-0479">Metal-binding</keyword>
<evidence type="ECO:0000259" key="15">
    <source>
        <dbReference type="Pfam" id="PF04116"/>
    </source>
</evidence>
<keyword evidence="9 14" id="KW-1133">Transmembrane helix</keyword>
<comment type="caution">
    <text evidence="16">The sequence shown here is derived from an EMBL/GenBank/DDBJ whole genome shotgun (WGS) entry which is preliminary data.</text>
</comment>
<evidence type="ECO:0000256" key="11">
    <source>
        <dbReference type="ARBA" id="ARBA00023098"/>
    </source>
</evidence>
<evidence type="ECO:0000256" key="2">
    <source>
        <dbReference type="ARBA" id="ARBA00004477"/>
    </source>
</evidence>
<evidence type="ECO:0000256" key="9">
    <source>
        <dbReference type="ARBA" id="ARBA00022989"/>
    </source>
</evidence>
<feature type="transmembrane region" description="Helical" evidence="14">
    <location>
        <begin position="49"/>
        <end position="68"/>
    </location>
</feature>
<keyword evidence="13" id="KW-0275">Fatty acid biosynthesis</keyword>
<dbReference type="InterPro" id="IPR006694">
    <property type="entry name" value="Fatty_acid_hydroxylase"/>
</dbReference>
<keyword evidence="4 14" id="KW-0812">Transmembrane</keyword>
<feature type="transmembrane region" description="Helical" evidence="14">
    <location>
        <begin position="21"/>
        <end position="43"/>
    </location>
</feature>
<evidence type="ECO:0000256" key="10">
    <source>
        <dbReference type="ARBA" id="ARBA00023002"/>
    </source>
</evidence>
<accession>A0ABS7JCS0</accession>
<reference evidence="16 17" key="1">
    <citation type="submission" date="2021-08" db="EMBL/GenBank/DDBJ databases">
        <title>Comparative Genomics Analysis of the Genus Qipengyuania Reveals Extensive Genetic Diversity and Metabolic Versatility, Including the Description of Fifteen Novel Species.</title>
        <authorList>
            <person name="Liu Y."/>
        </authorList>
    </citation>
    <scope>NUCLEOTIDE SEQUENCE [LARGE SCALE GENOMIC DNA]</scope>
    <source>
        <strain evidence="16 17">GH25</strain>
    </source>
</reference>
<keyword evidence="3" id="KW-0444">Lipid biosynthesis</keyword>
<name>A0ABS7JCS0_9SPHN</name>
<comment type="cofactor">
    <cofactor evidence="1">
        <name>Zn(2+)</name>
        <dbReference type="ChEBI" id="CHEBI:29105"/>
    </cofactor>
</comment>
<keyword evidence="7" id="KW-0276">Fatty acid metabolism</keyword>
<feature type="domain" description="Fatty acid hydroxylase" evidence="15">
    <location>
        <begin position="60"/>
        <end position="196"/>
    </location>
</feature>
<dbReference type="EMBL" id="JAIGNQ010000001">
    <property type="protein sequence ID" value="MBX7487815.1"/>
    <property type="molecule type" value="Genomic_DNA"/>
</dbReference>
<dbReference type="InterPro" id="IPR014430">
    <property type="entry name" value="Scs7"/>
</dbReference>
<evidence type="ECO:0000256" key="7">
    <source>
        <dbReference type="ARBA" id="ARBA00022832"/>
    </source>
</evidence>
<evidence type="ECO:0000256" key="5">
    <source>
        <dbReference type="ARBA" id="ARBA00022723"/>
    </source>
</evidence>
<dbReference type="Pfam" id="PF04116">
    <property type="entry name" value="FA_hydroxylase"/>
    <property type="match status" value="1"/>
</dbReference>
<gene>
    <name evidence="16" type="ORF">K3177_04745</name>
</gene>
<protein>
    <submittedName>
        <fullName evidence="16">Sterol desaturase family protein</fullName>
    </submittedName>
</protein>
<evidence type="ECO:0000313" key="16">
    <source>
        <dbReference type="EMBL" id="MBX7487815.1"/>
    </source>
</evidence>